<gene>
    <name evidence="1" type="ORF">IQ235_05230</name>
</gene>
<dbReference type="AlphaFoldDB" id="A0A928Z855"/>
<dbReference type="SUPFAM" id="SSF88723">
    <property type="entry name" value="PIN domain-like"/>
    <property type="match status" value="1"/>
</dbReference>
<dbReference type="EMBL" id="JADEXN010000063">
    <property type="protein sequence ID" value="MBE9040194.1"/>
    <property type="molecule type" value="Genomic_DNA"/>
</dbReference>
<evidence type="ECO:0000313" key="2">
    <source>
        <dbReference type="Proteomes" id="UP000621799"/>
    </source>
</evidence>
<reference evidence="1" key="1">
    <citation type="submission" date="2020-10" db="EMBL/GenBank/DDBJ databases">
        <authorList>
            <person name="Castelo-Branco R."/>
            <person name="Eusebio N."/>
            <person name="Adriana R."/>
            <person name="Vieira A."/>
            <person name="Brugerolle De Fraissinette N."/>
            <person name="Rezende De Castro R."/>
            <person name="Schneider M.P."/>
            <person name="Vasconcelos V."/>
            <person name="Leao P.N."/>
        </authorList>
    </citation>
    <scope>NUCLEOTIDE SEQUENCE</scope>
    <source>
        <strain evidence="1">LEGE 11467</strain>
    </source>
</reference>
<name>A0A928Z855_9CYAN</name>
<dbReference type="CDD" id="cd18687">
    <property type="entry name" value="PIN_VapC-like"/>
    <property type="match status" value="1"/>
</dbReference>
<accession>A0A928Z855</accession>
<dbReference type="Proteomes" id="UP000621799">
    <property type="component" value="Unassembled WGS sequence"/>
</dbReference>
<proteinExistence type="predicted"/>
<comment type="caution">
    <text evidence="1">The sequence shown here is derived from an EMBL/GenBank/DDBJ whole genome shotgun (WGS) entry which is preliminary data.</text>
</comment>
<organism evidence="1 2">
    <name type="scientific">Zarconia navalis LEGE 11467</name>
    <dbReference type="NCBI Taxonomy" id="1828826"/>
    <lineage>
        <taxon>Bacteria</taxon>
        <taxon>Bacillati</taxon>
        <taxon>Cyanobacteriota</taxon>
        <taxon>Cyanophyceae</taxon>
        <taxon>Oscillatoriophycideae</taxon>
        <taxon>Oscillatoriales</taxon>
        <taxon>Oscillatoriales incertae sedis</taxon>
        <taxon>Zarconia</taxon>
        <taxon>Zarconia navalis</taxon>
    </lineage>
</organism>
<protein>
    <submittedName>
        <fullName evidence="1">Type II toxin-antitoxin system VapC family toxin</fullName>
    </submittedName>
</protein>
<dbReference type="RefSeq" id="WP_264320450.1">
    <property type="nucleotide sequence ID" value="NZ_JADEXN010000063.1"/>
</dbReference>
<dbReference type="Gene3D" id="3.40.50.1010">
    <property type="entry name" value="5'-nuclease"/>
    <property type="match status" value="1"/>
</dbReference>
<evidence type="ECO:0000313" key="1">
    <source>
        <dbReference type="EMBL" id="MBE9040194.1"/>
    </source>
</evidence>
<sequence>MNEYQKASVYVETSVISYLTSKNSRDLIMAAHQEVTREWWEYRQKNYHLVISELVEREIQAGDRAASQKRKEFIQGLNFLKIDDEVANLAQTLIDQRILPVKASEDALHIAIATRHRVDYLMTWNCKHIANGEIQKRIMSLFDSLGYTSPLICTPLELMDRWDYE</sequence>
<dbReference type="InterPro" id="IPR029060">
    <property type="entry name" value="PIN-like_dom_sf"/>
</dbReference>
<keyword evidence="2" id="KW-1185">Reference proteome</keyword>